<dbReference type="InterPro" id="IPR027477">
    <property type="entry name" value="Succ_DH/fumarate_Rdtase_cat_sf"/>
</dbReference>
<accession>A0A1I4F2J2</accession>
<evidence type="ECO:0000313" key="6">
    <source>
        <dbReference type="EMBL" id="SFL12134.1"/>
    </source>
</evidence>
<dbReference type="SUPFAM" id="SSF51905">
    <property type="entry name" value="FAD/NAD(P)-binding domain"/>
    <property type="match status" value="1"/>
</dbReference>
<dbReference type="Proteomes" id="UP000199473">
    <property type="component" value="Unassembled WGS sequence"/>
</dbReference>
<name>A0A1I4F2J2_9PROT</name>
<dbReference type="OrthoDB" id="3178130at2"/>
<evidence type="ECO:0000256" key="1">
    <source>
        <dbReference type="ARBA" id="ARBA00001974"/>
    </source>
</evidence>
<keyword evidence="3" id="KW-0274">FAD</keyword>
<keyword evidence="8" id="KW-1185">Reference proteome</keyword>
<evidence type="ECO:0000256" key="2">
    <source>
        <dbReference type="ARBA" id="ARBA00022630"/>
    </source>
</evidence>
<organism evidence="6 8">
    <name type="scientific">Falsiroseomonas stagni DSM 19981</name>
    <dbReference type="NCBI Taxonomy" id="1123062"/>
    <lineage>
        <taxon>Bacteria</taxon>
        <taxon>Pseudomonadati</taxon>
        <taxon>Pseudomonadota</taxon>
        <taxon>Alphaproteobacteria</taxon>
        <taxon>Acetobacterales</taxon>
        <taxon>Roseomonadaceae</taxon>
        <taxon>Falsiroseomonas</taxon>
    </lineage>
</organism>
<evidence type="ECO:0000313" key="8">
    <source>
        <dbReference type="Proteomes" id="UP000199473"/>
    </source>
</evidence>
<dbReference type="STRING" id="1123062.SAMN02745775_1225"/>
<feature type="domain" description="FAD-dependent oxidoreductase 2 FAD-binding" evidence="5">
    <location>
        <begin position="14"/>
        <end position="543"/>
    </location>
</feature>
<keyword evidence="4" id="KW-0560">Oxidoreductase</keyword>
<keyword evidence="2" id="KW-0285">Flavoprotein</keyword>
<sequence>MAPPRPDACPDVCDVLVVGTGAGGMAAAFAATVAGLDAVLIEKEPLIGGSTALSGGVIWAPGNRIFAGDADPDPVGTALTYLRAEAGNRLDENQARRFLTEAPRVIDFLVAQAGLRLVAPVYPDYHPALPGWSAGGRAVRPAPFDGRLLGADLALLRRPLPGMTLLGGMMVSAEDIAPLSQATRSPRAAVKAARLIGRYAADRLLHGQATRLTNGNALAGALLHALLARGVRPHLSTALQEILLEEGRVVGAVVARDGSPHRIRARRGVVLAAGGVPHDAALRAELGLTGIGPSLAPASATGDGVRAARAAGGALRDDVASALAWVPVSDVPGPDGATTPFPHFFDRSKPGFLIVDRTGRRFASEALSYHDLGPLIAARPGGEAFLIGDASAVRQHGIGAARPWPAANRALQRAGYLIRVPTPDRLAVRLGVDPATLKETLAIWNTHAARGEDPQFGKGGDAYQRHIGQAGHLPNPCIAPLASPPFFAVRLRAGDIGTFAGLRVDADARVLRTDGTPIVGLHAVGNDMASVMGGTYPGPGITLGPALTFGVIAAEYLAAG</sequence>
<protein>
    <submittedName>
        <fullName evidence="6">Succinate dehydrogenase/fumarate reductase, flavoprotein subunit</fullName>
    </submittedName>
</protein>
<reference evidence="6 8" key="1">
    <citation type="submission" date="2016-10" db="EMBL/GenBank/DDBJ databases">
        <authorList>
            <person name="de Groot N.N."/>
        </authorList>
    </citation>
    <scope>NUCLEOTIDE SEQUENCE [LARGE SCALE GENOMIC DNA]</scope>
    <source>
        <strain evidence="6 8">DSM 19981</strain>
    </source>
</reference>
<dbReference type="Pfam" id="PF00890">
    <property type="entry name" value="FAD_binding_2"/>
    <property type="match status" value="1"/>
</dbReference>
<dbReference type="Gene3D" id="3.50.50.60">
    <property type="entry name" value="FAD/NAD(P)-binding domain"/>
    <property type="match status" value="2"/>
</dbReference>
<evidence type="ECO:0000256" key="3">
    <source>
        <dbReference type="ARBA" id="ARBA00022827"/>
    </source>
</evidence>
<evidence type="ECO:0000259" key="5">
    <source>
        <dbReference type="Pfam" id="PF00890"/>
    </source>
</evidence>
<dbReference type="InterPro" id="IPR003953">
    <property type="entry name" value="FAD-dep_OxRdtase_2_FAD-bd"/>
</dbReference>
<gene>
    <name evidence="6" type="ORF">SAMN02745775_1225</name>
    <name evidence="7" type="ORF">SAMN02745775_12917</name>
</gene>
<dbReference type="PANTHER" id="PTHR43400:SF10">
    <property type="entry name" value="3-OXOSTEROID 1-DEHYDROGENASE"/>
    <property type="match status" value="1"/>
</dbReference>
<dbReference type="SUPFAM" id="SSF56425">
    <property type="entry name" value="Succinate dehydrogenase/fumarate reductase flavoprotein, catalytic domain"/>
    <property type="match status" value="1"/>
</dbReference>
<dbReference type="RefSeq" id="WP_092963268.1">
    <property type="nucleotide sequence ID" value="NZ_FOSQ01000022.1"/>
</dbReference>
<dbReference type="GO" id="GO:0008202">
    <property type="term" value="P:steroid metabolic process"/>
    <property type="evidence" value="ECO:0007669"/>
    <property type="project" value="UniProtKB-ARBA"/>
</dbReference>
<dbReference type="GO" id="GO:0016491">
    <property type="term" value="F:oxidoreductase activity"/>
    <property type="evidence" value="ECO:0007669"/>
    <property type="project" value="UniProtKB-KW"/>
</dbReference>
<dbReference type="EMBL" id="FOSQ01000029">
    <property type="protein sequence ID" value="SFL15861.1"/>
    <property type="molecule type" value="Genomic_DNA"/>
</dbReference>
<comment type="cofactor">
    <cofactor evidence="1">
        <name>FAD</name>
        <dbReference type="ChEBI" id="CHEBI:57692"/>
    </cofactor>
</comment>
<proteinExistence type="predicted"/>
<dbReference type="EMBL" id="FOSQ01000022">
    <property type="protein sequence ID" value="SFL12134.1"/>
    <property type="molecule type" value="Genomic_DNA"/>
</dbReference>
<dbReference type="PRINTS" id="PR00411">
    <property type="entry name" value="PNDRDTASEI"/>
</dbReference>
<evidence type="ECO:0000313" key="7">
    <source>
        <dbReference type="EMBL" id="SFL15861.1"/>
    </source>
</evidence>
<evidence type="ECO:0000256" key="4">
    <source>
        <dbReference type="ARBA" id="ARBA00023002"/>
    </source>
</evidence>
<dbReference type="AlphaFoldDB" id="A0A1I4F2J2"/>
<dbReference type="PANTHER" id="PTHR43400">
    <property type="entry name" value="FUMARATE REDUCTASE"/>
    <property type="match status" value="1"/>
</dbReference>
<dbReference type="InterPro" id="IPR036188">
    <property type="entry name" value="FAD/NAD-bd_sf"/>
</dbReference>
<dbReference type="InterPro" id="IPR050315">
    <property type="entry name" value="FAD-oxidoreductase_2"/>
</dbReference>